<reference evidence="2" key="2">
    <citation type="journal article" date="2014" name="PLoS ONE">
        <title>Genome and Transcriptome Analysis of the Fungal Pathogen Fusarium oxysporum f. sp. cubense Causing Banana Vascular Wilt Disease.</title>
        <authorList>
            <person name="Guo L."/>
            <person name="Han L."/>
            <person name="Yang L."/>
            <person name="Zeng H."/>
            <person name="Fan D."/>
            <person name="Zhu Y."/>
            <person name="Feng Y."/>
            <person name="Wang G."/>
            <person name="Peng C."/>
            <person name="Jiang X."/>
            <person name="Zhou D."/>
            <person name="Ni P."/>
            <person name="Liang C."/>
            <person name="Liu L."/>
            <person name="Wang J."/>
            <person name="Mao C."/>
            <person name="Fang X."/>
            <person name="Peng M."/>
            <person name="Huang J."/>
        </authorList>
    </citation>
    <scope>NUCLEOTIDE SEQUENCE [LARGE SCALE GENOMIC DNA]</scope>
    <source>
        <strain evidence="2">race 1</strain>
    </source>
</reference>
<accession>N4TNV5</accession>
<dbReference type="AlphaFoldDB" id="N4TNV5"/>
<gene>
    <name evidence="1" type="ORF">FOC1_g10013690</name>
</gene>
<dbReference type="HOGENOM" id="CLU_3351082_0_0_1"/>
<name>N4TNV5_FUSC1</name>
<evidence type="ECO:0000313" key="2">
    <source>
        <dbReference type="Proteomes" id="UP000016928"/>
    </source>
</evidence>
<organism evidence="1 2">
    <name type="scientific">Fusarium oxysporum f. sp. cubense (strain race 1)</name>
    <name type="common">Panama disease fungus</name>
    <dbReference type="NCBI Taxonomy" id="1229664"/>
    <lineage>
        <taxon>Eukaryota</taxon>
        <taxon>Fungi</taxon>
        <taxon>Dikarya</taxon>
        <taxon>Ascomycota</taxon>
        <taxon>Pezizomycotina</taxon>
        <taxon>Sordariomycetes</taxon>
        <taxon>Hypocreomycetidae</taxon>
        <taxon>Hypocreales</taxon>
        <taxon>Nectriaceae</taxon>
        <taxon>Fusarium</taxon>
        <taxon>Fusarium oxysporum species complex</taxon>
    </lineage>
</organism>
<dbReference type="Proteomes" id="UP000016928">
    <property type="component" value="Unassembled WGS sequence"/>
</dbReference>
<dbReference type="EMBL" id="KB730528">
    <property type="protein sequence ID" value="ENH64419.1"/>
    <property type="molecule type" value="Genomic_DNA"/>
</dbReference>
<proteinExistence type="predicted"/>
<reference evidence="2" key="1">
    <citation type="submission" date="2012-09" db="EMBL/GenBank/DDBJ databases">
        <title>Genome sequencing and comparative transcriptomics of race 1 and race 4 of banana pathogen: Fusarium oxysporum f. sp. cubense.</title>
        <authorList>
            <person name="Fang X."/>
            <person name="Huang J."/>
        </authorList>
    </citation>
    <scope>NUCLEOTIDE SEQUENCE [LARGE SCALE GENOMIC DNA]</scope>
    <source>
        <strain evidence="2">race 1</strain>
    </source>
</reference>
<sequence>MDTVLPRDLTPPVNLPRLKHYSAFTSVPGGTRQVLLCVNRTT</sequence>
<protein>
    <submittedName>
        <fullName evidence="1">Uncharacterized protein</fullName>
    </submittedName>
</protein>
<dbReference type="VEuPathDB" id="FungiDB:FOC1_g10013690"/>
<evidence type="ECO:0000313" key="1">
    <source>
        <dbReference type="EMBL" id="ENH64419.1"/>
    </source>
</evidence>